<feature type="signal peptide" evidence="2">
    <location>
        <begin position="1"/>
        <end position="20"/>
    </location>
</feature>
<accession>A0A4R5QAR4</accession>
<evidence type="ECO:0000313" key="4">
    <source>
        <dbReference type="Proteomes" id="UP000295096"/>
    </source>
</evidence>
<feature type="chain" id="PRO_5020193360" evidence="2">
    <location>
        <begin position="21"/>
        <end position="108"/>
    </location>
</feature>
<feature type="compositionally biased region" description="Low complexity" evidence="1">
    <location>
        <begin position="19"/>
        <end position="29"/>
    </location>
</feature>
<dbReference type="Proteomes" id="UP000295096">
    <property type="component" value="Unassembled WGS sequence"/>
</dbReference>
<dbReference type="AlphaFoldDB" id="A0A4R5QAR4"/>
<keyword evidence="2" id="KW-0732">Signal</keyword>
<evidence type="ECO:0000256" key="2">
    <source>
        <dbReference type="SAM" id="SignalP"/>
    </source>
</evidence>
<proteinExistence type="predicted"/>
<protein>
    <submittedName>
        <fullName evidence="3">Uncharacterized protein</fullName>
    </submittedName>
</protein>
<gene>
    <name evidence="3" type="ORF">E2C06_23750</name>
</gene>
<name>A0A4R5QAR4_9PROT</name>
<evidence type="ECO:0000256" key="1">
    <source>
        <dbReference type="SAM" id="MobiDB-lite"/>
    </source>
</evidence>
<feature type="region of interest" description="Disordered" evidence="1">
    <location>
        <begin position="19"/>
        <end position="108"/>
    </location>
</feature>
<keyword evidence="4" id="KW-1185">Reference proteome</keyword>
<organism evidence="3 4">
    <name type="scientific">Dankookia rubra</name>
    <dbReference type="NCBI Taxonomy" id="1442381"/>
    <lineage>
        <taxon>Bacteria</taxon>
        <taxon>Pseudomonadati</taxon>
        <taxon>Pseudomonadota</taxon>
        <taxon>Alphaproteobacteria</taxon>
        <taxon>Acetobacterales</taxon>
        <taxon>Roseomonadaceae</taxon>
        <taxon>Dankookia</taxon>
    </lineage>
</organism>
<reference evidence="3 4" key="1">
    <citation type="journal article" date="2016" name="J. Microbiol.">
        <title>Dankookia rubra gen. nov., sp. nov., an alphaproteobacterium isolated from sediment of a shallow stream.</title>
        <authorList>
            <person name="Kim W.H."/>
            <person name="Kim D.H."/>
            <person name="Kang K."/>
            <person name="Ahn T.Y."/>
        </authorList>
    </citation>
    <scope>NUCLEOTIDE SEQUENCE [LARGE SCALE GENOMIC DNA]</scope>
    <source>
        <strain evidence="3 4">JCM30602</strain>
    </source>
</reference>
<dbReference type="EMBL" id="SMSJ01000044">
    <property type="protein sequence ID" value="TDH60150.1"/>
    <property type="molecule type" value="Genomic_DNA"/>
</dbReference>
<comment type="caution">
    <text evidence="3">The sequence shown here is derived from an EMBL/GenBank/DDBJ whole genome shotgun (WGS) entry which is preliminary data.</text>
</comment>
<sequence length="108" mass="11009">MLRISAAASIVLAFAAVASAQQNQPGSTAPQPPQAAPGAEASRPIPDANAGAESSPRPATTDADKAIPGFAPGNCRPIYSKETRHFGPVTGDPERDTVGYATIDPCRP</sequence>
<dbReference type="RefSeq" id="WP_133291079.1">
    <property type="nucleotide sequence ID" value="NZ_SMSJ01000044.1"/>
</dbReference>
<evidence type="ECO:0000313" key="3">
    <source>
        <dbReference type="EMBL" id="TDH60150.1"/>
    </source>
</evidence>